<feature type="transmembrane region" description="Helical" evidence="1">
    <location>
        <begin position="145"/>
        <end position="163"/>
    </location>
</feature>
<protein>
    <submittedName>
        <fullName evidence="2">Uncharacterized protein</fullName>
    </submittedName>
</protein>
<evidence type="ECO:0000256" key="1">
    <source>
        <dbReference type="SAM" id="Phobius"/>
    </source>
</evidence>
<feature type="transmembrane region" description="Helical" evidence="1">
    <location>
        <begin position="175"/>
        <end position="192"/>
    </location>
</feature>
<feature type="transmembrane region" description="Helical" evidence="1">
    <location>
        <begin position="235"/>
        <end position="255"/>
    </location>
</feature>
<evidence type="ECO:0000313" key="3">
    <source>
        <dbReference type="Proteomes" id="UP000448943"/>
    </source>
</evidence>
<dbReference type="OrthoDB" id="411176at2"/>
<dbReference type="Proteomes" id="UP000448943">
    <property type="component" value="Unassembled WGS sequence"/>
</dbReference>
<keyword evidence="3" id="KW-1185">Reference proteome</keyword>
<dbReference type="EMBL" id="SIJB01000015">
    <property type="protein sequence ID" value="NBI28511.1"/>
    <property type="molecule type" value="Genomic_DNA"/>
</dbReference>
<feature type="transmembrane region" description="Helical" evidence="1">
    <location>
        <begin position="30"/>
        <end position="47"/>
    </location>
</feature>
<reference evidence="2 3" key="1">
    <citation type="submission" date="2019-01" db="EMBL/GenBank/DDBJ databases">
        <title>Chengkuizengella sp. nov., isolated from deep-sea sediment of East Pacific Ocean.</title>
        <authorList>
            <person name="Yang J."/>
            <person name="Lai Q."/>
            <person name="Shao Z."/>
        </authorList>
    </citation>
    <scope>NUCLEOTIDE SEQUENCE [LARGE SCALE GENOMIC DNA]</scope>
    <source>
        <strain evidence="2 3">YPA3-1-1</strain>
    </source>
</reference>
<feature type="transmembrane region" description="Helical" evidence="1">
    <location>
        <begin position="116"/>
        <end position="133"/>
    </location>
</feature>
<keyword evidence="1" id="KW-0812">Transmembrane</keyword>
<keyword evidence="1" id="KW-0472">Membrane</keyword>
<accession>A0A6N9PYB1</accession>
<feature type="transmembrane region" description="Helical" evidence="1">
    <location>
        <begin position="53"/>
        <end position="72"/>
    </location>
</feature>
<sequence>MAIWPHIISMPIYFGILMFIISFFRRHYKLSAYFWIAMLFTFPLWIIGGVEGWFRWAKILSVLIPTIIVGFSRIAVYEDKKGKIWNFLKSEQFLWFFYAILFLNILEATIKDATMGNNFNALTGLLLCVTIPFAPKFWKITTSKYGDLIAYTTASWNFLYTSWNACFVYAESPVYFASSLTILLAAEIYPIIKKRPELYITARVYTLAAHLVLRASFDVFPQVMDASSWFNSDVLYTWGLINFILMVPYLFWHMWQLHTGKSEKSFTRNRGMRY</sequence>
<comment type="caution">
    <text evidence="2">The sequence shown here is derived from an EMBL/GenBank/DDBJ whole genome shotgun (WGS) entry which is preliminary data.</text>
</comment>
<evidence type="ECO:0000313" key="2">
    <source>
        <dbReference type="EMBL" id="NBI28511.1"/>
    </source>
</evidence>
<keyword evidence="1" id="KW-1133">Transmembrane helix</keyword>
<dbReference type="AlphaFoldDB" id="A0A6N9PYB1"/>
<feature type="transmembrane region" description="Helical" evidence="1">
    <location>
        <begin position="6"/>
        <end position="23"/>
    </location>
</feature>
<organism evidence="2 3">
    <name type="scientific">Chengkuizengella marina</name>
    <dbReference type="NCBI Taxonomy" id="2507566"/>
    <lineage>
        <taxon>Bacteria</taxon>
        <taxon>Bacillati</taxon>
        <taxon>Bacillota</taxon>
        <taxon>Bacilli</taxon>
        <taxon>Bacillales</taxon>
        <taxon>Paenibacillaceae</taxon>
        <taxon>Chengkuizengella</taxon>
    </lineage>
</organism>
<feature type="transmembrane region" description="Helical" evidence="1">
    <location>
        <begin position="93"/>
        <end position="110"/>
    </location>
</feature>
<name>A0A6N9PYB1_9BACL</name>
<gene>
    <name evidence="2" type="ORF">ERL59_06040</name>
</gene>
<proteinExistence type="predicted"/>